<name>A0A0U2JP31_9VIRU</name>
<dbReference type="KEGG" id="vg:3678236"/>
<organism evidence="1 2">
    <name type="scientific">Ranavirus ambystoma1</name>
    <dbReference type="NCBI Taxonomy" id="265294"/>
    <lineage>
        <taxon>Viruses</taxon>
        <taxon>Varidnaviria</taxon>
        <taxon>Bamfordvirae</taxon>
        <taxon>Nucleocytoviricota</taxon>
        <taxon>Megaviricetes</taxon>
        <taxon>Pimascovirales</taxon>
        <taxon>Pimascovirales incertae sedis</taxon>
        <taxon>Iridoviridae</taxon>
        <taxon>Alphairidovirinae</taxon>
        <taxon>Ranavirus</taxon>
    </lineage>
</organism>
<evidence type="ECO:0000313" key="1">
    <source>
        <dbReference type="EMBL" id="ALN36571.1"/>
    </source>
</evidence>
<reference evidence="1 2" key="1">
    <citation type="journal article" date="2015" name="G3 (Bethesda)">
        <title>Comparative Genomics of an Emerging Amphibian Virus.</title>
        <authorList>
            <person name="Epstein B."/>
            <person name="Storfer A."/>
        </authorList>
    </citation>
    <scope>NUCLEOTIDE SEQUENCE [LARGE SCALE GENOMIC DNA]</scope>
    <source>
        <strain evidence="1">HEIDI</strain>
    </source>
</reference>
<evidence type="ECO:0000313" key="2">
    <source>
        <dbReference type="Proteomes" id="UP000131316"/>
    </source>
</evidence>
<sequence length="127" mass="14421">MDKTVLLKTVKRMGSTTVRTMTAKTLDYSDYNVGNDSTAGLFTPVNTFVCDPESDRIIVRNIPPEWTIGNSMRFVHFTKEFTQTFDPSESPSNIVRHTIGKKSDHAYHFRLAQPKRAREVLSRQAAV</sequence>
<gene>
    <name evidence="1" type="ORF">76L</name>
</gene>
<dbReference type="EMBL" id="KR075873">
    <property type="protein sequence ID" value="ALN36571.1"/>
    <property type="molecule type" value="Genomic_DNA"/>
</dbReference>
<dbReference type="OrthoDB" id="17817at10239"/>
<proteinExistence type="predicted"/>
<accession>A0A0U2JP31</accession>
<protein>
    <submittedName>
        <fullName evidence="1">Uncharacterized protein</fullName>
    </submittedName>
</protein>
<dbReference type="Proteomes" id="UP000131316">
    <property type="component" value="Segment"/>
</dbReference>
<dbReference type="RefSeq" id="YP_003849.1">
    <property type="nucleotide sequence ID" value="NC_005832.1"/>
</dbReference>